<dbReference type="PROSITE" id="PS50082">
    <property type="entry name" value="WD_REPEATS_2"/>
    <property type="match status" value="1"/>
</dbReference>
<evidence type="ECO:0000313" key="3">
    <source>
        <dbReference type="Proteomes" id="UP001489004"/>
    </source>
</evidence>
<sequence length="759" mass="82195">MATAIVEAKRKKKRKRKTHPELSLETSGLVALHRSRFIEWHPTAVVACESTSDGSVVAVARESGSLELWDTDSWTCFQRIPGSESAAITCLGWVRDRVTGCWRLFSGGLDGTLIEWDIQAQRSKHVADSYGGAIWSFAIEPEAGLEEGAPHRIAVACDDGCLRLFVVEDGVPGISYLKSFPKVEGRALSVAWHPERHALLCGSSDGCMHVWQIGPTQELLRITTGDGSGAEQCIWAVLVLADGTMVSGDSLGKLQFWDAQFGTLLYAFQQHKADILALAASPEGDLVFASGADVQVALFRRIKEKTGIDRWVFIDCKRPHTHDVRAMAVIPQPDADSPLLLTGGNDSQLFAYSVSRFTKEHATRITKRPEPPELQLAVPTDATGPSGRLLCMQRSHLEVWQLGQAANRLLPGASPSQPQEGMEVEIAVQPRLLVKLEMAGPSHNLSSAMSPDGQLIAVSDHSHVRLFKLDVSEEDGLQNPPNVYSQPLPAGLPGACRMAFLPDGKRLLAVAADGTASLVDIQNAKILHTFTEARAKQMALPSGLAVPQRVQRASRSLLPPVAAVAVSADGCWAVIASARYVNVFNLESLEHQGRIPAPQESGLITCVALGPASDALALGFASNQVALYDVATCKPSAWTMQNKHSLPKRLLDMEGSICGISFNPSPQAAALLVHTQSSFCHIDLDKPLPTDRPLKKVRRPHPNSSEAVPAGHNFRVLPLGHPCLLLGFVSPTAALLVERPWTDIWQGFPAPVYRHRYGT</sequence>
<dbReference type="InterPro" id="IPR015943">
    <property type="entry name" value="WD40/YVTN_repeat-like_dom_sf"/>
</dbReference>
<dbReference type="SUPFAM" id="SSF50978">
    <property type="entry name" value="WD40 repeat-like"/>
    <property type="match status" value="2"/>
</dbReference>
<comment type="caution">
    <text evidence="2">The sequence shown here is derived from an EMBL/GenBank/DDBJ whole genome shotgun (WGS) entry which is preliminary data.</text>
</comment>
<dbReference type="Gene3D" id="2.130.10.10">
    <property type="entry name" value="YVTN repeat-like/Quinoprotein amine dehydrogenase"/>
    <property type="match status" value="3"/>
</dbReference>
<dbReference type="Proteomes" id="UP001489004">
    <property type="component" value="Unassembled WGS sequence"/>
</dbReference>
<dbReference type="GO" id="GO:0035266">
    <property type="term" value="P:meristem growth"/>
    <property type="evidence" value="ECO:0007669"/>
    <property type="project" value="InterPro"/>
</dbReference>
<dbReference type="PANTHER" id="PTHR45086">
    <property type="entry name" value="WD REPEAT-CONTAINING PROTEIN PCN"/>
    <property type="match status" value="1"/>
</dbReference>
<accession>A0AAW1QGA1</accession>
<dbReference type="InterPro" id="IPR036322">
    <property type="entry name" value="WD40_repeat_dom_sf"/>
</dbReference>
<dbReference type="PANTHER" id="PTHR45086:SF1">
    <property type="entry name" value="WD REPEAT-CONTAINING PROTEIN PCN"/>
    <property type="match status" value="1"/>
</dbReference>
<evidence type="ECO:0000256" key="1">
    <source>
        <dbReference type="PROSITE-ProRule" id="PRU00221"/>
    </source>
</evidence>
<dbReference type="SMART" id="SM00320">
    <property type="entry name" value="WD40"/>
    <property type="match status" value="11"/>
</dbReference>
<keyword evidence="3" id="KW-1185">Reference proteome</keyword>
<dbReference type="AlphaFoldDB" id="A0AAW1QGA1"/>
<feature type="repeat" description="WD" evidence="1">
    <location>
        <begin position="189"/>
        <end position="221"/>
    </location>
</feature>
<proteinExistence type="predicted"/>
<name>A0AAW1QGA1_9CHLO</name>
<dbReference type="InterPro" id="IPR044622">
    <property type="entry name" value="PCN"/>
</dbReference>
<dbReference type="EMBL" id="JALJOR010000003">
    <property type="protein sequence ID" value="KAK9820486.1"/>
    <property type="molecule type" value="Genomic_DNA"/>
</dbReference>
<gene>
    <name evidence="2" type="ORF">WJX72_010807</name>
</gene>
<dbReference type="GO" id="GO:0010073">
    <property type="term" value="P:meristem maintenance"/>
    <property type="evidence" value="ECO:0007669"/>
    <property type="project" value="InterPro"/>
</dbReference>
<reference evidence="2 3" key="1">
    <citation type="journal article" date="2024" name="Nat. Commun.">
        <title>Phylogenomics reveals the evolutionary origins of lichenization in chlorophyte algae.</title>
        <authorList>
            <person name="Puginier C."/>
            <person name="Libourel C."/>
            <person name="Otte J."/>
            <person name="Skaloud P."/>
            <person name="Haon M."/>
            <person name="Grisel S."/>
            <person name="Petersen M."/>
            <person name="Berrin J.G."/>
            <person name="Delaux P.M."/>
            <person name="Dal Grande F."/>
            <person name="Keller J."/>
        </authorList>
    </citation>
    <scope>NUCLEOTIDE SEQUENCE [LARGE SCALE GENOMIC DNA]</scope>
    <source>
        <strain evidence="2 3">SAG 2043</strain>
    </source>
</reference>
<dbReference type="Pfam" id="PF00400">
    <property type="entry name" value="WD40"/>
    <property type="match status" value="2"/>
</dbReference>
<organism evidence="2 3">
    <name type="scientific">[Myrmecia] bisecta</name>
    <dbReference type="NCBI Taxonomy" id="41462"/>
    <lineage>
        <taxon>Eukaryota</taxon>
        <taxon>Viridiplantae</taxon>
        <taxon>Chlorophyta</taxon>
        <taxon>core chlorophytes</taxon>
        <taxon>Trebouxiophyceae</taxon>
        <taxon>Trebouxiales</taxon>
        <taxon>Trebouxiaceae</taxon>
        <taxon>Myrmecia</taxon>
    </lineage>
</organism>
<protein>
    <submittedName>
        <fullName evidence="2">Uncharacterized protein</fullName>
    </submittedName>
</protein>
<evidence type="ECO:0000313" key="2">
    <source>
        <dbReference type="EMBL" id="KAK9820486.1"/>
    </source>
</evidence>
<keyword evidence="1" id="KW-0853">WD repeat</keyword>
<dbReference type="InterPro" id="IPR001680">
    <property type="entry name" value="WD40_rpt"/>
</dbReference>